<name>A0ABR4AUT3_9LECA</name>
<evidence type="ECO:0000313" key="3">
    <source>
        <dbReference type="Proteomes" id="UP001590950"/>
    </source>
</evidence>
<proteinExistence type="predicted"/>
<feature type="compositionally biased region" description="Basic and acidic residues" evidence="1">
    <location>
        <begin position="305"/>
        <end position="334"/>
    </location>
</feature>
<gene>
    <name evidence="2" type="ORF">N7G274_000488</name>
</gene>
<protein>
    <submittedName>
        <fullName evidence="2">Uncharacterized protein</fullName>
    </submittedName>
</protein>
<comment type="caution">
    <text evidence="2">The sequence shown here is derived from an EMBL/GenBank/DDBJ whole genome shotgun (WGS) entry which is preliminary data.</text>
</comment>
<evidence type="ECO:0000256" key="1">
    <source>
        <dbReference type="SAM" id="MobiDB-lite"/>
    </source>
</evidence>
<keyword evidence="3" id="KW-1185">Reference proteome</keyword>
<dbReference type="EMBL" id="JBEFKJ010000001">
    <property type="protein sequence ID" value="KAL2048576.1"/>
    <property type="molecule type" value="Genomic_DNA"/>
</dbReference>
<sequence length="401" mass="45136">MASKASDAWLWVGLAALGYCTAMVVHKQLVAIRRASEITQHDKPPDMLSQETENAIKLATLGQLVQSANPDIRAASIKIITERLFQGGATPPTWELMMQDLAGSNVKRRDRTLICLRFVAQSSQSNEAARVLFRQPSTYHALINCLRGLFPEARVAEASSSYRSQRERDSLWLLDYILPFQTEPDIQANVIGSWLAHYPFGGRELPLSERRKFIWAIANGNHFYEDGDFGCSMQSVLGRFLGTEELRRQMKKHNLIDAEDHTDQNSNFDMGFAISHPSGGRTRWAIGVADPPVNPEQGVGWSVFHTDDTARTNDGIEVRSSERGREQSPEEQALRRRRREAMVLGENGRPVQRGDIIQRGPVVQDEEVEEELEQLIEGVMEAAAVNDMGWWGSIIRIRPMV</sequence>
<feature type="region of interest" description="Disordered" evidence="1">
    <location>
        <begin position="296"/>
        <end position="337"/>
    </location>
</feature>
<evidence type="ECO:0000313" key="2">
    <source>
        <dbReference type="EMBL" id="KAL2048576.1"/>
    </source>
</evidence>
<reference evidence="2 3" key="1">
    <citation type="submission" date="2024-09" db="EMBL/GenBank/DDBJ databases">
        <title>Rethinking Asexuality: The Enigmatic Case of Functional Sexual Genes in Lepraria (Stereocaulaceae).</title>
        <authorList>
            <person name="Doellman M."/>
            <person name="Sun Y."/>
            <person name="Barcenas-Pena A."/>
            <person name="Lumbsch H.T."/>
            <person name="Grewe F."/>
        </authorList>
    </citation>
    <scope>NUCLEOTIDE SEQUENCE [LARGE SCALE GENOMIC DNA]</scope>
    <source>
        <strain evidence="2 3">Mercado 3170</strain>
    </source>
</reference>
<accession>A0ABR4AUT3</accession>
<organism evidence="2 3">
    <name type="scientific">Stereocaulon virgatum</name>
    <dbReference type="NCBI Taxonomy" id="373712"/>
    <lineage>
        <taxon>Eukaryota</taxon>
        <taxon>Fungi</taxon>
        <taxon>Dikarya</taxon>
        <taxon>Ascomycota</taxon>
        <taxon>Pezizomycotina</taxon>
        <taxon>Lecanoromycetes</taxon>
        <taxon>OSLEUM clade</taxon>
        <taxon>Lecanoromycetidae</taxon>
        <taxon>Lecanorales</taxon>
        <taxon>Lecanorineae</taxon>
        <taxon>Stereocaulaceae</taxon>
        <taxon>Stereocaulon</taxon>
    </lineage>
</organism>
<dbReference type="Proteomes" id="UP001590950">
    <property type="component" value="Unassembled WGS sequence"/>
</dbReference>